<dbReference type="Pfam" id="PF00501">
    <property type="entry name" value="AMP-binding"/>
    <property type="match status" value="1"/>
</dbReference>
<feature type="domain" description="AMP-dependent synthetase/ligase" evidence="3">
    <location>
        <begin position="493"/>
        <end position="799"/>
    </location>
</feature>
<dbReference type="GO" id="GO:0044550">
    <property type="term" value="P:secondary metabolite biosynthetic process"/>
    <property type="evidence" value="ECO:0007669"/>
    <property type="project" value="TreeGrafter"/>
</dbReference>
<dbReference type="InterPro" id="IPR001509">
    <property type="entry name" value="Epimerase_deHydtase"/>
</dbReference>
<dbReference type="Gene3D" id="3.30.559.30">
    <property type="entry name" value="Nonribosomal peptide synthetase, condensation domain"/>
    <property type="match status" value="1"/>
</dbReference>
<dbReference type="PANTHER" id="PTHR45527:SF1">
    <property type="entry name" value="FATTY ACID SYNTHASE"/>
    <property type="match status" value="1"/>
</dbReference>
<dbReference type="GO" id="GO:0031177">
    <property type="term" value="F:phosphopantetheine binding"/>
    <property type="evidence" value="ECO:0007669"/>
    <property type="project" value="TreeGrafter"/>
</dbReference>
<evidence type="ECO:0000256" key="1">
    <source>
        <dbReference type="ARBA" id="ARBA00022450"/>
    </source>
</evidence>
<dbReference type="PROSITE" id="PS00455">
    <property type="entry name" value="AMP_BINDING"/>
    <property type="match status" value="1"/>
</dbReference>
<dbReference type="GO" id="GO:0043041">
    <property type="term" value="P:amino acid activation for nonribosomal peptide biosynthetic process"/>
    <property type="evidence" value="ECO:0007669"/>
    <property type="project" value="TreeGrafter"/>
</dbReference>
<dbReference type="InterPro" id="IPR020845">
    <property type="entry name" value="AMP-binding_CS"/>
</dbReference>
<dbReference type="GO" id="GO:0005737">
    <property type="term" value="C:cytoplasm"/>
    <property type="evidence" value="ECO:0007669"/>
    <property type="project" value="TreeGrafter"/>
</dbReference>
<dbReference type="InterPro" id="IPR000873">
    <property type="entry name" value="AMP-dep_synth/lig_dom"/>
</dbReference>
<keyword evidence="1" id="KW-0596">Phosphopantetheine</keyword>
<dbReference type="PANTHER" id="PTHR45527">
    <property type="entry name" value="NONRIBOSOMAL PEPTIDE SYNTHETASE"/>
    <property type="match status" value="1"/>
</dbReference>
<keyword evidence="2" id="KW-0597">Phosphoprotein</keyword>
<dbReference type="Gene3D" id="3.30.300.30">
    <property type="match status" value="1"/>
</dbReference>
<feature type="domain" description="NAD-dependent epimerase/dehydratase" evidence="4">
    <location>
        <begin position="1058"/>
        <end position="1234"/>
    </location>
</feature>
<organism evidence="5 6">
    <name type="scientific">Mycobacteroides salmoniphilum</name>
    <dbReference type="NCBI Taxonomy" id="404941"/>
    <lineage>
        <taxon>Bacteria</taxon>
        <taxon>Bacillati</taxon>
        <taxon>Actinomycetota</taxon>
        <taxon>Actinomycetes</taxon>
        <taxon>Mycobacteriales</taxon>
        <taxon>Mycobacteriaceae</taxon>
        <taxon>Mycobacteroides</taxon>
    </lineage>
</organism>
<dbReference type="EMBL" id="PECH01000003">
    <property type="protein sequence ID" value="TDZ86362.1"/>
    <property type="molecule type" value="Genomic_DNA"/>
</dbReference>
<name>A0A4R8S991_9MYCO</name>
<dbReference type="InterPro" id="IPR045851">
    <property type="entry name" value="AMP-bd_C_sf"/>
</dbReference>
<dbReference type="SUPFAM" id="SSF56801">
    <property type="entry name" value="Acetyl-CoA synthetase-like"/>
    <property type="match status" value="1"/>
</dbReference>
<proteinExistence type="predicted"/>
<gene>
    <name evidence="5" type="primary">dhbF_2</name>
    <name evidence="5" type="ORF">DE4585_00615</name>
</gene>
<dbReference type="Gene3D" id="3.40.50.720">
    <property type="entry name" value="NAD(P)-binding Rossmann-like Domain"/>
    <property type="match status" value="1"/>
</dbReference>
<dbReference type="Proteomes" id="UP000295117">
    <property type="component" value="Unassembled WGS sequence"/>
</dbReference>
<dbReference type="SUPFAM" id="SSF51735">
    <property type="entry name" value="NAD(P)-binding Rossmann-fold domains"/>
    <property type="match status" value="1"/>
</dbReference>
<evidence type="ECO:0000313" key="5">
    <source>
        <dbReference type="EMBL" id="TDZ86362.1"/>
    </source>
</evidence>
<evidence type="ECO:0000259" key="3">
    <source>
        <dbReference type="Pfam" id="PF00501"/>
    </source>
</evidence>
<dbReference type="InterPro" id="IPR036291">
    <property type="entry name" value="NAD(P)-bd_dom_sf"/>
</dbReference>
<accession>A0A4R8S991</accession>
<dbReference type="Gene3D" id="1.10.1200.10">
    <property type="entry name" value="ACP-like"/>
    <property type="match status" value="1"/>
</dbReference>
<dbReference type="InterPro" id="IPR023213">
    <property type="entry name" value="CAT-like_dom_sf"/>
</dbReference>
<evidence type="ECO:0000256" key="2">
    <source>
        <dbReference type="ARBA" id="ARBA00022553"/>
    </source>
</evidence>
<dbReference type="Pfam" id="PF01370">
    <property type="entry name" value="Epimerase"/>
    <property type="match status" value="1"/>
</dbReference>
<sequence>MTLAVEPRVDRVPLSRSQQNMYNGALQAEDPGLYLIGKSYRLHPIEASMFLSALQGAIAANPLQLCVLEPVRDGAHYPELMPGLQFSDIVTVAPEREESVTRAADELVHMWSTDLAAKPLVRYTVRTGADGRVVGLEIHAHHLLLDGGAIGVMETDLGRRLAGTDETESPCASASLARIAAAHSLEAAKAEESLRRFGVAIQRELTDASRHGGHGHSLGDGPTGAARGVLQESVTLSGKAFDAIDTLSEAKQVPLNILVAAASLAVDASLRQSTATLLIHAVDNRFGEPELNVATCLVNSIAHPVRFPAYASVRDVVQAVDRDYVRASRRRWLREEQYRRMHLAINKTPHVEALTFNFIRETCAPALRPFLSATPYATDIGPVEGLTVSCVMDEDQRTLTLSVWGRADLEGENTHPWIAERIAAALGSMETMWDLPIAMTVNEWFGIGADGTRRRGDDYAQRQSAPASAWFMDTEGGVQRFLQRRRFVEPWIAWLVVSGIAPGDIVVCVDDDTDKTVDLLIACHLAGCGYSVCDSVKGTSLRADSIVEHGGVAVRVVDTTTPIPLKLEGPLRDLVDERIEEVTRDAALGMRTAYIMATSGSTGQPKLVPVTHSALALFARAAGDAYGWGAQDSILQCAPLTSDISVEEIFGGAVCGSQLPRSAAMKSGDLGALVRDIRELRPTLIDLPTAVWHLLCEDAEALAVIDASDLRQVVVGGEGIRSGAVDKWVKAVGAQSVSLVSSYGPTETTVVVTYLPIDGESHGDGSERLRVGLPVVPNTVYVAFGEIVVIGDTVSAGYLGTPGESFGVVSTAGGAPRRAFATADRVVFDEDGFPTFAGRRDAIVKISGKRIDTASVIRRISEDPAIVDVGVGLHGGALVVWFQARKGLDDNKITARVRRLLVDLGVSSFFVVSVSSIPRKPNGKIDHDSLLTMPQFVDAVPDKTETVETAAGLAQVWSRCLGREIGAESSLLAEGIGSLDLIRMLPDTRRYLGRQLSVLDLISADSAAYLAAAGAAGVELGAVDSALDIGADLERLTAARRITTSRHSNSHASDGGPIIVLGASGIVGTGFARATLDLKRHGALGPDAVFVTRSELPDSGPWPALRGVDGVRVRHVGSGFGPEALDTLLRETGARTLVNCIGNTNMLAPYRDIRDANVEWVSAAVEGCVAHGTRLIHMSTFVVNAEAVAARVTDPREALYPYAASKALAELVVAASPLGLDFTLARLPRVLGEVGQLVDGADVLVSIVDACLALQAFPSVTLTEEVTTGSAAAMSILGMAGEASRLGRGITVLRGRAVPYAEFLGGYGLDELELREWKRLLDRSDWAGRNPRRWSVIDAWAGLGMRLGAQTYAEHLAGYPTISLDAVPVTELPAIPESIRDLLAQGRSQ</sequence>
<dbReference type="Gene3D" id="3.40.50.12780">
    <property type="entry name" value="N-terminal domain of ligase-like"/>
    <property type="match status" value="1"/>
</dbReference>
<dbReference type="InterPro" id="IPR036736">
    <property type="entry name" value="ACP-like_sf"/>
</dbReference>
<evidence type="ECO:0000259" key="4">
    <source>
        <dbReference type="Pfam" id="PF01370"/>
    </source>
</evidence>
<evidence type="ECO:0000313" key="6">
    <source>
        <dbReference type="Proteomes" id="UP000295117"/>
    </source>
</evidence>
<protein>
    <submittedName>
        <fullName evidence="5">Dimodular nonribosomal peptide synthase</fullName>
    </submittedName>
</protein>
<dbReference type="Gene3D" id="3.30.559.10">
    <property type="entry name" value="Chloramphenicol acetyltransferase-like domain"/>
    <property type="match status" value="1"/>
</dbReference>
<comment type="caution">
    <text evidence="5">The sequence shown here is derived from an EMBL/GenBank/DDBJ whole genome shotgun (WGS) entry which is preliminary data.</text>
</comment>
<dbReference type="RefSeq" id="WP_134069781.1">
    <property type="nucleotide sequence ID" value="NZ_PECH01000003.1"/>
</dbReference>
<reference evidence="5 6" key="1">
    <citation type="journal article" date="2019" name="Sci. Rep.">
        <title>Extended insight into the Mycobacterium chelonae-abscessus complex through whole genome sequencing of Mycobacterium salmoniphilum outbreak and Mycobacterium salmoniphilum-like strains.</title>
        <authorList>
            <person name="Behra P.R.K."/>
            <person name="Das S."/>
            <person name="Pettersson B.M.F."/>
            <person name="Shirreff L."/>
            <person name="DuCote T."/>
            <person name="Jacobsson K.G."/>
            <person name="Ennis D.G."/>
            <person name="Kirsebom L.A."/>
        </authorList>
    </citation>
    <scope>NUCLEOTIDE SEQUENCE [LARGE SCALE GENOMIC DNA]</scope>
    <source>
        <strain evidence="5 6">DE 4585</strain>
    </source>
</reference>
<dbReference type="InterPro" id="IPR042099">
    <property type="entry name" value="ANL_N_sf"/>
</dbReference>
<dbReference type="SUPFAM" id="SSF52777">
    <property type="entry name" value="CoA-dependent acyltransferases"/>
    <property type="match status" value="2"/>
</dbReference>